<evidence type="ECO:0000256" key="1">
    <source>
        <dbReference type="ARBA" id="ARBA00001947"/>
    </source>
</evidence>
<reference evidence="6 7" key="1">
    <citation type="submission" date="2015-08" db="EMBL/GenBank/DDBJ databases">
        <authorList>
            <person name="Babu N.S."/>
            <person name="Beckwith C.J."/>
            <person name="Beseler K.G."/>
            <person name="Brison A."/>
            <person name="Carone J.V."/>
            <person name="Caskin T.P."/>
            <person name="Diamond M."/>
            <person name="Durham M.E."/>
            <person name="Foxe J.M."/>
            <person name="Go M."/>
            <person name="Henderson B.A."/>
            <person name="Jones I.B."/>
            <person name="McGettigan J.A."/>
            <person name="Micheletti S.J."/>
            <person name="Nasrallah M.E."/>
            <person name="Ortiz D."/>
            <person name="Piller C.R."/>
            <person name="Privatt S.R."/>
            <person name="Schneider S.L."/>
            <person name="Sharp S."/>
            <person name="Smith T.C."/>
            <person name="Stanton J.D."/>
            <person name="Ullery H.E."/>
            <person name="Wilson R.J."/>
            <person name="Serrano M.G."/>
            <person name="Buck G."/>
            <person name="Lee V."/>
            <person name="Wang Y."/>
            <person name="Carvalho R."/>
            <person name="Voegtly L."/>
            <person name="Shi R."/>
            <person name="Duckworth R."/>
            <person name="Johnson A."/>
            <person name="Loviza R."/>
            <person name="Walstead R."/>
            <person name="Shah Z."/>
            <person name="Kiflezghi M."/>
            <person name="Wade K."/>
            <person name="Ball S.L."/>
            <person name="Bradley K.W."/>
            <person name="Asai D.J."/>
            <person name="Bowman C.A."/>
            <person name="Russell D.A."/>
            <person name="Pope W.H."/>
            <person name="Jacobs-Sera D."/>
            <person name="Hendrix R.W."/>
            <person name="Hatfull G.F."/>
        </authorList>
    </citation>
    <scope>NUCLEOTIDE SEQUENCE [LARGE SCALE GENOMIC DNA]</scope>
    <source>
        <strain evidence="6 7">DSM 27648</strain>
    </source>
</reference>
<comment type="similarity">
    <text evidence="2">Belongs to the metallo-beta-lactamase superfamily.</text>
</comment>
<keyword evidence="7" id="KW-1185">Reference proteome</keyword>
<keyword evidence="4" id="KW-0378">Hydrolase</keyword>
<dbReference type="PANTHER" id="PTHR42978:SF7">
    <property type="entry name" value="METALLO-HYDROLASE RV2300C-RELATED"/>
    <property type="match status" value="1"/>
</dbReference>
<dbReference type="AlphaFoldDB" id="A0A0K1QDI4"/>
<proteinExistence type="inferred from homology"/>
<dbReference type="RefSeq" id="WP_146654539.1">
    <property type="nucleotide sequence ID" value="NZ_CP012333.1"/>
</dbReference>
<evidence type="ECO:0000256" key="2">
    <source>
        <dbReference type="ARBA" id="ARBA00007749"/>
    </source>
</evidence>
<dbReference type="STRING" id="1391654.AKJ09_10499"/>
<dbReference type="GO" id="GO:0016787">
    <property type="term" value="F:hydrolase activity"/>
    <property type="evidence" value="ECO:0007669"/>
    <property type="project" value="UniProtKB-KW"/>
</dbReference>
<dbReference type="EMBL" id="CP012333">
    <property type="protein sequence ID" value="AKV03836.1"/>
    <property type="molecule type" value="Genomic_DNA"/>
</dbReference>
<dbReference type="InterPro" id="IPR051013">
    <property type="entry name" value="MBL_superfamily_lactonases"/>
</dbReference>
<evidence type="ECO:0000256" key="3">
    <source>
        <dbReference type="ARBA" id="ARBA00022723"/>
    </source>
</evidence>
<dbReference type="KEGG" id="llu:AKJ09_10499"/>
<organism evidence="6 7">
    <name type="scientific">Labilithrix luteola</name>
    <dbReference type="NCBI Taxonomy" id="1391654"/>
    <lineage>
        <taxon>Bacteria</taxon>
        <taxon>Pseudomonadati</taxon>
        <taxon>Myxococcota</taxon>
        <taxon>Polyangia</taxon>
        <taxon>Polyangiales</taxon>
        <taxon>Labilitrichaceae</taxon>
        <taxon>Labilithrix</taxon>
    </lineage>
</organism>
<sequence>MSPLDLVRIEDLDEAWSIRNRGAQLRALRRAGEQLHDKLASGPRAVSVRTLPLTTLAYPTRYAFWSAAFAPAPLVMLTHRCVLVQFQRRGELVNLLFNPTDVAAAKATPFFARLIETLGTRLSDAVAGKFDPIEAQLMRLGVAPEDIDYVAFDHFHTQDLRGLLGTADGSRPPRFPKAKLLAPKIEWDDWDDLHPLQKAWFVRDGKQGVREDMVVFTDGDFVLGDGVMLLRTPGHTSGNQTLFVNTDSGVWGISENGTCADNWSPLDSQIKGLAFTCKKQDLDIVLNANTPELGAAQYTSMVLERTIVDRVRRAPAFVQMFPSSEVTPSVIAPGLAPTLLHRAITHGEVARSIPHEPHVRISVDSVEAAT</sequence>
<dbReference type="InterPro" id="IPR036866">
    <property type="entry name" value="RibonucZ/Hydroxyglut_hydro"/>
</dbReference>
<evidence type="ECO:0000313" key="7">
    <source>
        <dbReference type="Proteomes" id="UP000064967"/>
    </source>
</evidence>
<dbReference type="Gene3D" id="3.60.15.10">
    <property type="entry name" value="Ribonuclease Z/Hydroxyacylglutathione hydrolase-like"/>
    <property type="match status" value="1"/>
</dbReference>
<evidence type="ECO:0000256" key="4">
    <source>
        <dbReference type="ARBA" id="ARBA00022801"/>
    </source>
</evidence>
<protein>
    <submittedName>
        <fullName evidence="6">Uncharacterized protein</fullName>
    </submittedName>
</protein>
<gene>
    <name evidence="6" type="ORF">AKJ09_10499</name>
</gene>
<dbReference type="Proteomes" id="UP000064967">
    <property type="component" value="Chromosome"/>
</dbReference>
<comment type="cofactor">
    <cofactor evidence="1">
        <name>Zn(2+)</name>
        <dbReference type="ChEBI" id="CHEBI:29105"/>
    </cofactor>
</comment>
<evidence type="ECO:0000313" key="6">
    <source>
        <dbReference type="EMBL" id="AKV03836.1"/>
    </source>
</evidence>
<evidence type="ECO:0000256" key="5">
    <source>
        <dbReference type="ARBA" id="ARBA00022833"/>
    </source>
</evidence>
<keyword evidence="5" id="KW-0862">Zinc</keyword>
<dbReference type="GO" id="GO:0046872">
    <property type="term" value="F:metal ion binding"/>
    <property type="evidence" value="ECO:0007669"/>
    <property type="project" value="UniProtKB-KW"/>
</dbReference>
<dbReference type="SUPFAM" id="SSF56281">
    <property type="entry name" value="Metallo-hydrolase/oxidoreductase"/>
    <property type="match status" value="1"/>
</dbReference>
<accession>A0A0K1QDI4</accession>
<dbReference type="PANTHER" id="PTHR42978">
    <property type="entry name" value="QUORUM-QUENCHING LACTONASE YTNP-RELATED-RELATED"/>
    <property type="match status" value="1"/>
</dbReference>
<dbReference type="OrthoDB" id="5443440at2"/>
<name>A0A0K1QDI4_9BACT</name>
<keyword evidence="3" id="KW-0479">Metal-binding</keyword>